<protein>
    <submittedName>
        <fullName evidence="3">Predicted protein</fullName>
    </submittedName>
</protein>
<dbReference type="RefSeq" id="XP_001891245.1">
    <property type="nucleotide sequence ID" value="XM_001891210.1"/>
</dbReference>
<dbReference type="InParanoid" id="B0DG83"/>
<evidence type="ECO:0000313" key="3">
    <source>
        <dbReference type="EMBL" id="EDR06467.1"/>
    </source>
</evidence>
<dbReference type="AlphaFoldDB" id="B0DG83"/>
<accession>B0DG83</accession>
<dbReference type="HOGENOM" id="CLU_2996863_0_0_1"/>
<feature type="region of interest" description="Disordered" evidence="1">
    <location>
        <begin position="17"/>
        <end position="57"/>
    </location>
</feature>
<keyword evidence="4" id="KW-1185">Reference proteome</keyword>
<dbReference type="KEGG" id="lbc:LACBIDRAFT_310930"/>
<evidence type="ECO:0000313" key="2">
    <source>
        <dbReference type="EMBL" id="EDQ98105.1"/>
    </source>
</evidence>
<sequence>MEGVAMSQAYLRSLGHPCPMYSSRSSSQPSPPSYAWSASTNLPRANSNTQIPPPYSK</sequence>
<dbReference type="KEGG" id="lbc:LACBIDRAFT_300184"/>
<proteinExistence type="predicted"/>
<gene>
    <name evidence="3" type="ORF">LACBIDRAFT_300184</name>
    <name evidence="2" type="ORF">LACBIDRAFT_310930</name>
</gene>
<evidence type="ECO:0000256" key="1">
    <source>
        <dbReference type="SAM" id="MobiDB-lite"/>
    </source>
</evidence>
<evidence type="ECO:0000313" key="4">
    <source>
        <dbReference type="Proteomes" id="UP000001194"/>
    </source>
</evidence>
<dbReference type="Proteomes" id="UP000001194">
    <property type="component" value="Unassembled WGS sequence"/>
</dbReference>
<feature type="compositionally biased region" description="Low complexity" evidence="1">
    <location>
        <begin position="17"/>
        <end position="39"/>
    </location>
</feature>
<dbReference type="GeneID" id="6086900"/>
<name>B0DG83_LACBS</name>
<dbReference type="RefSeq" id="XP_001882839.1">
    <property type="nucleotide sequence ID" value="XM_001882804.1"/>
</dbReference>
<reference evidence="3 4" key="1">
    <citation type="journal article" date="2008" name="Nature">
        <title>The genome of Laccaria bicolor provides insights into mycorrhizal symbiosis.</title>
        <authorList>
            <person name="Martin F."/>
            <person name="Aerts A."/>
            <person name="Ahren D."/>
            <person name="Brun A."/>
            <person name="Danchin E.G.J."/>
            <person name="Duchaussoy F."/>
            <person name="Gibon J."/>
            <person name="Kohler A."/>
            <person name="Lindquist E."/>
            <person name="Pereda V."/>
            <person name="Salamov A."/>
            <person name="Shapiro H.J."/>
            <person name="Wuyts J."/>
            <person name="Blaudez D."/>
            <person name="Buee M."/>
            <person name="Brokstein P."/>
            <person name="Canbaeck B."/>
            <person name="Cohen D."/>
            <person name="Courty P.E."/>
            <person name="Coutinho P.M."/>
            <person name="Delaruelle C."/>
            <person name="Detter J.C."/>
            <person name="Deveau A."/>
            <person name="DiFazio S."/>
            <person name="Duplessis S."/>
            <person name="Fraissinet-Tachet L."/>
            <person name="Lucic E."/>
            <person name="Frey-Klett P."/>
            <person name="Fourrey C."/>
            <person name="Feussner I."/>
            <person name="Gay G."/>
            <person name="Grimwood J."/>
            <person name="Hoegger P.J."/>
            <person name="Jain P."/>
            <person name="Kilaru S."/>
            <person name="Labbe J."/>
            <person name="Lin Y.C."/>
            <person name="Legue V."/>
            <person name="Le Tacon F."/>
            <person name="Marmeisse R."/>
            <person name="Melayah D."/>
            <person name="Montanini B."/>
            <person name="Muratet M."/>
            <person name="Nehls U."/>
            <person name="Niculita-Hirzel H."/>
            <person name="Oudot-Le Secq M.P."/>
            <person name="Peter M."/>
            <person name="Quesneville H."/>
            <person name="Rajashekar B."/>
            <person name="Reich M."/>
            <person name="Rouhier N."/>
            <person name="Schmutz J."/>
            <person name="Yin T."/>
            <person name="Chalot M."/>
            <person name="Henrissat B."/>
            <person name="Kuees U."/>
            <person name="Lucas S."/>
            <person name="Van de Peer Y."/>
            <person name="Podila G.K."/>
            <person name="Polle A."/>
            <person name="Pukkila P.J."/>
            <person name="Richardson P.M."/>
            <person name="Rouze P."/>
            <person name="Sanders I.R."/>
            <person name="Stajich J.E."/>
            <person name="Tunlid A."/>
            <person name="Tuskan G."/>
            <person name="Grigoriev I.V."/>
        </authorList>
    </citation>
    <scope>NUCLEOTIDE SEQUENCE [LARGE SCALE GENOMIC DNA]</scope>
    <source>
        <strain evidence="4">S238N-H82 / ATCC MYA-4686</strain>
    </source>
</reference>
<organism evidence="4">
    <name type="scientific">Laccaria bicolor (strain S238N-H82 / ATCC MYA-4686)</name>
    <name type="common">Bicoloured deceiver</name>
    <name type="synonym">Laccaria laccata var. bicolor</name>
    <dbReference type="NCBI Taxonomy" id="486041"/>
    <lineage>
        <taxon>Eukaryota</taxon>
        <taxon>Fungi</taxon>
        <taxon>Dikarya</taxon>
        <taxon>Basidiomycota</taxon>
        <taxon>Agaricomycotina</taxon>
        <taxon>Agaricomycetes</taxon>
        <taxon>Agaricomycetidae</taxon>
        <taxon>Agaricales</taxon>
        <taxon>Agaricineae</taxon>
        <taxon>Hydnangiaceae</taxon>
        <taxon>Laccaria</taxon>
    </lineage>
</organism>
<dbReference type="EMBL" id="DS547541">
    <property type="protein sequence ID" value="EDQ98105.1"/>
    <property type="molecule type" value="Genomic_DNA"/>
</dbReference>
<dbReference type="EMBL" id="DS547108">
    <property type="protein sequence ID" value="EDR06467.1"/>
    <property type="molecule type" value="Genomic_DNA"/>
</dbReference>
<feature type="compositionally biased region" description="Polar residues" evidence="1">
    <location>
        <begin position="40"/>
        <end position="50"/>
    </location>
</feature>
<dbReference type="GeneID" id="6078505"/>